<dbReference type="Pfam" id="PF14054">
    <property type="entry name" value="DUF4249"/>
    <property type="match status" value="1"/>
</dbReference>
<evidence type="ECO:0000313" key="3">
    <source>
        <dbReference type="Proteomes" id="UP001319180"/>
    </source>
</evidence>
<protein>
    <submittedName>
        <fullName evidence="2">DUF4249 family protein</fullName>
    </submittedName>
</protein>
<name>A0AAP2D4D1_9BACT</name>
<dbReference type="Proteomes" id="UP001319180">
    <property type="component" value="Unassembled WGS sequence"/>
</dbReference>
<keyword evidence="1" id="KW-0732">Signal</keyword>
<comment type="caution">
    <text evidence="2">The sequence shown here is derived from an EMBL/GenBank/DDBJ whole genome shotgun (WGS) entry which is preliminary data.</text>
</comment>
<feature type="chain" id="PRO_5043002237" evidence="1">
    <location>
        <begin position="21"/>
        <end position="290"/>
    </location>
</feature>
<dbReference type="EMBL" id="JAHESC010000001">
    <property type="protein sequence ID" value="MBT1685111.1"/>
    <property type="molecule type" value="Genomic_DNA"/>
</dbReference>
<dbReference type="PROSITE" id="PS51257">
    <property type="entry name" value="PROKAR_LIPOPROTEIN"/>
    <property type="match status" value="1"/>
</dbReference>
<evidence type="ECO:0000256" key="1">
    <source>
        <dbReference type="SAM" id="SignalP"/>
    </source>
</evidence>
<dbReference type="InterPro" id="IPR025345">
    <property type="entry name" value="DUF4249"/>
</dbReference>
<evidence type="ECO:0000313" key="2">
    <source>
        <dbReference type="EMBL" id="MBT1685111.1"/>
    </source>
</evidence>
<accession>A0AAP2D4D1</accession>
<feature type="signal peptide" evidence="1">
    <location>
        <begin position="1"/>
        <end position="20"/>
    </location>
</feature>
<keyword evidence="3" id="KW-1185">Reference proteome</keyword>
<gene>
    <name evidence="2" type="ORF">KK078_01010</name>
</gene>
<sequence>MNKYIKQTALLALTALLVTACDEEYKMDGLKTQSTVVIEGLVTNLPTRQFVKVSRSGDFYASGKTERITNATVQVTDNAGNTYTYVHNPNGHADSVGYYKPAVPFIGQVGRTYNLTVQADGETYTASDEMFHINPIEELEFRVDDDQVDEPEDEDFPNRIYEVLMTVEEPQETRDYYLFRTYRNGERIWAESSEEDPEIYVTDDVLVGGEINDIAIPGYFENGEVAGAEIYSLSRPVFIYYRDLSKILANDGGMFDPPPANPRSNISNNAYGVFQASAISYDEIRIEAAE</sequence>
<dbReference type="AlphaFoldDB" id="A0AAP2D4D1"/>
<proteinExistence type="predicted"/>
<organism evidence="2 3">
    <name type="scientific">Dawidia soli</name>
    <dbReference type="NCBI Taxonomy" id="2782352"/>
    <lineage>
        <taxon>Bacteria</taxon>
        <taxon>Pseudomonadati</taxon>
        <taxon>Bacteroidota</taxon>
        <taxon>Cytophagia</taxon>
        <taxon>Cytophagales</taxon>
        <taxon>Chryseotaleaceae</taxon>
        <taxon>Dawidia</taxon>
    </lineage>
</organism>
<dbReference type="RefSeq" id="WP_254088362.1">
    <property type="nucleotide sequence ID" value="NZ_JAHESC010000001.1"/>
</dbReference>
<reference evidence="2 3" key="1">
    <citation type="submission" date="2021-05" db="EMBL/GenBank/DDBJ databases">
        <title>A Polyphasic approach of four new species of the genus Ohtaekwangia: Ohtaekwangia histidinii sp. nov., Ohtaekwangia cretensis sp. nov., Ohtaekwangia indiensis sp. nov., Ohtaekwangia reichenbachii sp. nov. from diverse environment.</title>
        <authorList>
            <person name="Octaviana S."/>
        </authorList>
    </citation>
    <scope>NUCLEOTIDE SEQUENCE [LARGE SCALE GENOMIC DNA]</scope>
    <source>
        <strain evidence="2 3">PWU37</strain>
    </source>
</reference>